<dbReference type="Proteomes" id="UP001152888">
    <property type="component" value="Unassembled WGS sequence"/>
</dbReference>
<gene>
    <name evidence="1" type="ORF">ACAOBT_LOCUS622</name>
</gene>
<accession>A0A9P0JNJ9</accession>
<evidence type="ECO:0000313" key="1">
    <source>
        <dbReference type="EMBL" id="CAH1954586.1"/>
    </source>
</evidence>
<evidence type="ECO:0000313" key="2">
    <source>
        <dbReference type="Proteomes" id="UP001152888"/>
    </source>
</evidence>
<keyword evidence="2" id="KW-1185">Reference proteome</keyword>
<dbReference type="AlphaFoldDB" id="A0A9P0JNJ9"/>
<sequence>MRVVLDFVAVNFVQVELKWIKRIQQEKLSIA</sequence>
<organism evidence="1 2">
    <name type="scientific">Acanthoscelides obtectus</name>
    <name type="common">Bean weevil</name>
    <name type="synonym">Bruchus obtectus</name>
    <dbReference type="NCBI Taxonomy" id="200917"/>
    <lineage>
        <taxon>Eukaryota</taxon>
        <taxon>Metazoa</taxon>
        <taxon>Ecdysozoa</taxon>
        <taxon>Arthropoda</taxon>
        <taxon>Hexapoda</taxon>
        <taxon>Insecta</taxon>
        <taxon>Pterygota</taxon>
        <taxon>Neoptera</taxon>
        <taxon>Endopterygota</taxon>
        <taxon>Coleoptera</taxon>
        <taxon>Polyphaga</taxon>
        <taxon>Cucujiformia</taxon>
        <taxon>Chrysomeloidea</taxon>
        <taxon>Chrysomelidae</taxon>
        <taxon>Bruchinae</taxon>
        <taxon>Bruchini</taxon>
        <taxon>Acanthoscelides</taxon>
    </lineage>
</organism>
<name>A0A9P0JNJ9_ACAOB</name>
<protein>
    <submittedName>
        <fullName evidence="1">Uncharacterized protein</fullName>
    </submittedName>
</protein>
<comment type="caution">
    <text evidence="1">The sequence shown here is derived from an EMBL/GenBank/DDBJ whole genome shotgun (WGS) entry which is preliminary data.</text>
</comment>
<reference evidence="1" key="1">
    <citation type="submission" date="2022-03" db="EMBL/GenBank/DDBJ databases">
        <authorList>
            <person name="Sayadi A."/>
        </authorList>
    </citation>
    <scope>NUCLEOTIDE SEQUENCE</scope>
</reference>
<dbReference type="EMBL" id="CAKOFQ010006655">
    <property type="protein sequence ID" value="CAH1954586.1"/>
    <property type="molecule type" value="Genomic_DNA"/>
</dbReference>
<proteinExistence type="predicted"/>